<dbReference type="AlphaFoldDB" id="A0A5M3XF15"/>
<comment type="caution">
    <text evidence="1">The sequence shown here is derived from an EMBL/GenBank/DDBJ whole genome shotgun (WGS) entry which is preliminary data.</text>
</comment>
<dbReference type="OrthoDB" id="4483479at2"/>
<dbReference type="Proteomes" id="UP000377595">
    <property type="component" value="Unassembled WGS sequence"/>
</dbReference>
<organism evidence="1 2">
    <name type="scientific">Acrocarpospora pleiomorpha</name>
    <dbReference type="NCBI Taxonomy" id="90975"/>
    <lineage>
        <taxon>Bacteria</taxon>
        <taxon>Bacillati</taxon>
        <taxon>Actinomycetota</taxon>
        <taxon>Actinomycetes</taxon>
        <taxon>Streptosporangiales</taxon>
        <taxon>Streptosporangiaceae</taxon>
        <taxon>Acrocarpospora</taxon>
    </lineage>
</organism>
<gene>
    <name evidence="1" type="ORF">Aple_025460</name>
</gene>
<sequence length="214" mass="23914">MQHPDLDRVMSGLAWIRDARENLLEALYPGTPVPAQPLDPLGLDLQALRDAEARVECMERSETTLGESPAPIRLDVFDVLVDITRRAYLNAWAVHQASGHPWLYSPDSTITDPQPWLGYIHFGINQLGHEEKHHWLVDEIGRNADELISRIIRVLGLIHDGQTIAARVPGVRASPPGGSAPFRAARGAIVCESGTCEASTSKWWWRRPVWPIKE</sequence>
<dbReference type="RefSeq" id="WP_155344731.1">
    <property type="nucleotide sequence ID" value="NZ_BAAAHM010000028.1"/>
</dbReference>
<dbReference type="EMBL" id="BLAF01000013">
    <property type="protein sequence ID" value="GES19650.1"/>
    <property type="molecule type" value="Genomic_DNA"/>
</dbReference>
<evidence type="ECO:0000313" key="1">
    <source>
        <dbReference type="EMBL" id="GES19650.1"/>
    </source>
</evidence>
<name>A0A5M3XF15_9ACTN</name>
<protein>
    <submittedName>
        <fullName evidence="1">Uncharacterized protein</fullName>
    </submittedName>
</protein>
<evidence type="ECO:0000313" key="2">
    <source>
        <dbReference type="Proteomes" id="UP000377595"/>
    </source>
</evidence>
<proteinExistence type="predicted"/>
<keyword evidence="2" id="KW-1185">Reference proteome</keyword>
<accession>A0A5M3XF15</accession>
<reference evidence="1 2" key="1">
    <citation type="submission" date="2019-10" db="EMBL/GenBank/DDBJ databases">
        <title>Whole genome shotgun sequence of Acrocarpospora pleiomorpha NBRC 16267.</title>
        <authorList>
            <person name="Ichikawa N."/>
            <person name="Kimura A."/>
            <person name="Kitahashi Y."/>
            <person name="Komaki H."/>
            <person name="Oguchi A."/>
        </authorList>
    </citation>
    <scope>NUCLEOTIDE SEQUENCE [LARGE SCALE GENOMIC DNA]</scope>
    <source>
        <strain evidence="1 2">NBRC 16267</strain>
    </source>
</reference>